<dbReference type="EMBL" id="VUNG01000001">
    <property type="protein sequence ID" value="MST83203.1"/>
    <property type="molecule type" value="Genomic_DNA"/>
</dbReference>
<dbReference type="InterPro" id="IPR008651">
    <property type="entry name" value="Uncharacterised_HicB"/>
</dbReference>
<dbReference type="SUPFAM" id="SSF47598">
    <property type="entry name" value="Ribbon-helix-helix"/>
    <property type="match status" value="1"/>
</dbReference>
<evidence type="ECO:0000313" key="1">
    <source>
        <dbReference type="EMBL" id="MST83203.1"/>
    </source>
</evidence>
<keyword evidence="2" id="KW-1185">Reference proteome</keyword>
<dbReference type="Proteomes" id="UP000438914">
    <property type="component" value="Unassembled WGS sequence"/>
</dbReference>
<organism evidence="1 2">
    <name type="scientific">Hallella mizrahii</name>
    <dbReference type="NCBI Taxonomy" id="2606637"/>
    <lineage>
        <taxon>Bacteria</taxon>
        <taxon>Pseudomonadati</taxon>
        <taxon>Bacteroidota</taxon>
        <taxon>Bacteroidia</taxon>
        <taxon>Bacteroidales</taxon>
        <taxon>Prevotellaceae</taxon>
        <taxon>Hallella</taxon>
    </lineage>
</organism>
<sequence length="113" mass="12471">MGTMKYKGYTGSVDYSEEDNCLYGAVLGMSHDAITYEGKDVDELRKDFEGAVDDYIESCKAQGRAPRKPYSGNLNVRLTPEIHSRIATIAQQTGTTINNYIRQTLAKAVGITL</sequence>
<name>A0A7K0KB96_9BACT</name>
<dbReference type="Pfam" id="PF05534">
    <property type="entry name" value="HicB"/>
    <property type="match status" value="1"/>
</dbReference>
<gene>
    <name evidence="1" type="ORF">FYJ73_00615</name>
</gene>
<dbReference type="RefSeq" id="WP_154532561.1">
    <property type="nucleotide sequence ID" value="NZ_VUNG01000001.1"/>
</dbReference>
<dbReference type="InterPro" id="IPR035069">
    <property type="entry name" value="TTHA1013/TTHA0281-like"/>
</dbReference>
<protein>
    <submittedName>
        <fullName evidence="1">Type II toxin-antitoxin system HicB family antitoxin</fullName>
    </submittedName>
</protein>
<comment type="caution">
    <text evidence="1">The sequence shown here is derived from an EMBL/GenBank/DDBJ whole genome shotgun (WGS) entry which is preliminary data.</text>
</comment>
<dbReference type="SUPFAM" id="SSF143100">
    <property type="entry name" value="TTHA1013/TTHA0281-like"/>
    <property type="match status" value="1"/>
</dbReference>
<proteinExistence type="predicted"/>
<dbReference type="GO" id="GO:0006355">
    <property type="term" value="P:regulation of DNA-templated transcription"/>
    <property type="evidence" value="ECO:0007669"/>
    <property type="project" value="InterPro"/>
</dbReference>
<dbReference type="AlphaFoldDB" id="A0A7K0KB96"/>
<accession>A0A7K0KB96</accession>
<reference evidence="1 2" key="1">
    <citation type="submission" date="2019-08" db="EMBL/GenBank/DDBJ databases">
        <title>In-depth cultivation of the pig gut microbiome towards novel bacterial diversity and tailored functional studies.</title>
        <authorList>
            <person name="Wylensek D."/>
            <person name="Hitch T.C.A."/>
            <person name="Clavel T."/>
        </authorList>
    </citation>
    <scope>NUCLEOTIDE SEQUENCE [LARGE SCALE GENOMIC DNA]</scope>
    <source>
        <strain evidence="1 2">LKV-178-WT-2A</strain>
    </source>
</reference>
<dbReference type="InterPro" id="IPR010985">
    <property type="entry name" value="Ribbon_hlx_hlx"/>
</dbReference>
<evidence type="ECO:0000313" key="2">
    <source>
        <dbReference type="Proteomes" id="UP000438914"/>
    </source>
</evidence>